<dbReference type="GO" id="GO:0003713">
    <property type="term" value="F:transcription coactivator activity"/>
    <property type="evidence" value="ECO:0007669"/>
    <property type="project" value="TreeGrafter"/>
</dbReference>
<feature type="domain" description="TAZ-type" evidence="15">
    <location>
        <begin position="309"/>
        <end position="392"/>
    </location>
</feature>
<keyword evidence="7" id="KW-0156">Chromatin regulator</keyword>
<evidence type="ECO:0000256" key="6">
    <source>
        <dbReference type="ARBA" id="ARBA00022833"/>
    </source>
</evidence>
<feature type="compositionally biased region" description="Polar residues" evidence="14">
    <location>
        <begin position="102"/>
        <end position="112"/>
    </location>
</feature>
<dbReference type="PANTHER" id="PTHR13808:SF1">
    <property type="entry name" value="HISTONE ACETYLTRANSFERASE"/>
    <property type="match status" value="1"/>
</dbReference>
<evidence type="ECO:0000256" key="8">
    <source>
        <dbReference type="ARBA" id="ARBA00023015"/>
    </source>
</evidence>
<dbReference type="GO" id="GO:0000123">
    <property type="term" value="C:histone acetyltransferase complex"/>
    <property type="evidence" value="ECO:0007669"/>
    <property type="project" value="TreeGrafter"/>
</dbReference>
<evidence type="ECO:0000259" key="16">
    <source>
        <dbReference type="PROSITE" id="PS51727"/>
    </source>
</evidence>
<dbReference type="Gene3D" id="1.20.1020.10">
    <property type="entry name" value="TAZ domain"/>
    <property type="match status" value="1"/>
</dbReference>
<dbReference type="PANTHER" id="PTHR13808">
    <property type="entry name" value="CBP/P300-RELATED"/>
    <property type="match status" value="1"/>
</dbReference>
<evidence type="ECO:0000256" key="5">
    <source>
        <dbReference type="ARBA" id="ARBA00022771"/>
    </source>
</evidence>
<dbReference type="WBParaSite" id="Minc3s06170g39444">
    <property type="protein sequence ID" value="Minc3s06170g39444"/>
    <property type="gene ID" value="Minc3s06170g39444"/>
</dbReference>
<keyword evidence="9" id="KW-0010">Activator</keyword>
<dbReference type="PROSITE" id="PS01357">
    <property type="entry name" value="ZF_ZZ_1"/>
    <property type="match status" value="1"/>
</dbReference>
<dbReference type="SMART" id="SM00291">
    <property type="entry name" value="ZnF_ZZ"/>
    <property type="match status" value="1"/>
</dbReference>
<name>A0A914NG43_MELIC</name>
<dbReference type="PROSITE" id="PS51727">
    <property type="entry name" value="CBP_P300_HAT"/>
    <property type="match status" value="1"/>
</dbReference>
<feature type="zinc finger region" description="TAZ-type" evidence="13">
    <location>
        <begin position="309"/>
        <end position="392"/>
    </location>
</feature>
<evidence type="ECO:0000256" key="10">
    <source>
        <dbReference type="ARBA" id="ARBA00023163"/>
    </source>
</evidence>
<comment type="subcellular location">
    <subcellularLocation>
        <location evidence="1">Nucleus</location>
    </subcellularLocation>
</comment>
<dbReference type="EC" id="2.3.1.48" evidence="2"/>
<dbReference type="PROSITE" id="PS50134">
    <property type="entry name" value="ZF_TAZ"/>
    <property type="match status" value="1"/>
</dbReference>
<dbReference type="GO" id="GO:0004402">
    <property type="term" value="F:histone acetyltransferase activity"/>
    <property type="evidence" value="ECO:0007669"/>
    <property type="project" value="InterPro"/>
</dbReference>
<dbReference type="InterPro" id="IPR043145">
    <property type="entry name" value="Znf_ZZ_sf"/>
</dbReference>
<dbReference type="SMART" id="SM00551">
    <property type="entry name" value="ZnF_TAZ"/>
    <property type="match status" value="1"/>
</dbReference>
<evidence type="ECO:0000256" key="4">
    <source>
        <dbReference type="ARBA" id="ARBA00022723"/>
    </source>
</evidence>
<dbReference type="GO" id="GO:0005667">
    <property type="term" value="C:transcription regulator complex"/>
    <property type="evidence" value="ECO:0007669"/>
    <property type="project" value="TreeGrafter"/>
</dbReference>
<dbReference type="GO" id="GO:0005634">
    <property type="term" value="C:nucleus"/>
    <property type="evidence" value="ECO:0007669"/>
    <property type="project" value="UniProtKB-SubCell"/>
</dbReference>
<reference evidence="18" key="1">
    <citation type="submission" date="2022-11" db="UniProtKB">
        <authorList>
            <consortium name="WormBaseParasite"/>
        </authorList>
    </citation>
    <scope>IDENTIFICATION</scope>
</reference>
<dbReference type="SUPFAM" id="SSF57933">
    <property type="entry name" value="TAZ domain"/>
    <property type="match status" value="1"/>
</dbReference>
<accession>A0A914NG43</accession>
<keyword evidence="3" id="KW-0808">Transferase</keyword>
<organism evidence="17 18">
    <name type="scientific">Meloidogyne incognita</name>
    <name type="common">Southern root-knot nematode worm</name>
    <name type="synonym">Oxyuris incognita</name>
    <dbReference type="NCBI Taxonomy" id="6306"/>
    <lineage>
        <taxon>Eukaryota</taxon>
        <taxon>Metazoa</taxon>
        <taxon>Ecdysozoa</taxon>
        <taxon>Nematoda</taxon>
        <taxon>Chromadorea</taxon>
        <taxon>Rhabditida</taxon>
        <taxon>Tylenchina</taxon>
        <taxon>Tylenchomorpha</taxon>
        <taxon>Tylenchoidea</taxon>
        <taxon>Meloidogynidae</taxon>
        <taxon>Meloidogyninae</taxon>
        <taxon>Meloidogyne</taxon>
        <taxon>Meloidogyne incognita group</taxon>
    </lineage>
</organism>
<dbReference type="InterPro" id="IPR035898">
    <property type="entry name" value="TAZ_dom_sf"/>
</dbReference>
<feature type="region of interest" description="Disordered" evidence="14">
    <location>
        <begin position="531"/>
        <end position="561"/>
    </location>
</feature>
<feature type="region of interest" description="Disordered" evidence="14">
    <location>
        <begin position="96"/>
        <end position="158"/>
    </location>
</feature>
<sequence>MAHIWACPPSEGDDYIFHCHPTEQKIPKPKRLQDWYKTMLNNGNEEGTVYSYKDIFNQAKDDGLDTPTKLPYFEGDYWPRIIDECIQSAEKDEEIDKRKALQQAQTEDSSNLSDDDTFQTDDGLPVKKQQKDKTNNNNHKKKSNLKKSAQNTKKKGCVTTGNPVVDRLFQQLEKHRDVFFTIRLFSVHDEQIIIGQKPRIEDPDPLISCELMDTRDNFLAKSRDEHWEFSQLRRAKWSTLNFCYTLHTQEQESKGLSYTCNVCEQSASYHCNTCDDYDLCESCKTKIDHPHDMEKLSLVEEKASSDASAVSRNESTKRCITSLVHACTCRDVNCRRGTCHKMKRVIAHTKACKRRAAAGANCAVCKQLIALCCYHAKHCTQPKCQVPFCQQIRQKLQEQKRSQNRQAERMMQRRMMKLQSSGGGGGGMNGSGVGGGGVAIPSSNISTSQGGGGPQMGGGWVQPPSQSPSLMGGHQPVYGSSHIQQQQHIGGGIQSNQVIPSNMQQQSHLRLNGPAEFHHIQNQLQNRMVNSPPIGGQQQQSGRGGASIHRVPSAGTIHQQQHQLISQHNKLHLKKYYIFYLRR</sequence>
<dbReference type="AlphaFoldDB" id="A0A914NG43"/>
<protein>
    <recommendedName>
        <fullName evidence="2">histone acetyltransferase</fullName>
        <ecNumber evidence="2">2.3.1.48</ecNumber>
    </recommendedName>
</protein>
<keyword evidence="10" id="KW-0804">Transcription</keyword>
<evidence type="ECO:0000313" key="18">
    <source>
        <dbReference type="WBParaSite" id="Minc3s06170g39444"/>
    </source>
</evidence>
<keyword evidence="6 13" id="KW-0862">Zinc</keyword>
<evidence type="ECO:0000256" key="12">
    <source>
        <dbReference type="ARBA" id="ARBA00048017"/>
    </source>
</evidence>
<dbReference type="Proteomes" id="UP000887563">
    <property type="component" value="Unplaced"/>
</dbReference>
<keyword evidence="4 13" id="KW-0479">Metal-binding</keyword>
<keyword evidence="5 13" id="KW-0863">Zinc-finger</keyword>
<dbReference type="GO" id="GO:0045944">
    <property type="term" value="P:positive regulation of transcription by RNA polymerase II"/>
    <property type="evidence" value="ECO:0007669"/>
    <property type="project" value="TreeGrafter"/>
</dbReference>
<evidence type="ECO:0000256" key="1">
    <source>
        <dbReference type="ARBA" id="ARBA00004123"/>
    </source>
</evidence>
<dbReference type="InterPro" id="IPR031162">
    <property type="entry name" value="CBP_P300_HAT"/>
</dbReference>
<evidence type="ECO:0000256" key="9">
    <source>
        <dbReference type="ARBA" id="ARBA00023159"/>
    </source>
</evidence>
<feature type="region of interest" description="Disordered" evidence="14">
    <location>
        <begin position="442"/>
        <end position="489"/>
    </location>
</feature>
<evidence type="ECO:0000256" key="2">
    <source>
        <dbReference type="ARBA" id="ARBA00013184"/>
    </source>
</evidence>
<evidence type="ECO:0000313" key="17">
    <source>
        <dbReference type="Proteomes" id="UP000887563"/>
    </source>
</evidence>
<evidence type="ECO:0000256" key="7">
    <source>
        <dbReference type="ARBA" id="ARBA00022853"/>
    </source>
</evidence>
<dbReference type="Gene3D" id="3.30.60.90">
    <property type="match status" value="1"/>
</dbReference>
<evidence type="ECO:0000256" key="13">
    <source>
        <dbReference type="PROSITE-ProRule" id="PRU00203"/>
    </source>
</evidence>
<keyword evidence="17" id="KW-1185">Reference proteome</keyword>
<keyword evidence="11" id="KW-0539">Nucleus</keyword>
<dbReference type="GO" id="GO:0031490">
    <property type="term" value="F:chromatin DNA binding"/>
    <property type="evidence" value="ECO:0007669"/>
    <property type="project" value="TreeGrafter"/>
</dbReference>
<feature type="compositionally biased region" description="Gly residues" evidence="14">
    <location>
        <begin position="449"/>
        <end position="460"/>
    </location>
</feature>
<dbReference type="InterPro" id="IPR013178">
    <property type="entry name" value="Histone_AcTrfase_Rtt109/CBP"/>
</dbReference>
<dbReference type="Pfam" id="PF08214">
    <property type="entry name" value="HAT_KAT11"/>
    <property type="match status" value="1"/>
</dbReference>
<feature type="compositionally biased region" description="Low complexity" evidence="14">
    <location>
        <begin position="479"/>
        <end position="488"/>
    </location>
</feature>
<dbReference type="InterPro" id="IPR000197">
    <property type="entry name" value="Znf_TAZ"/>
</dbReference>
<dbReference type="SUPFAM" id="SSF57850">
    <property type="entry name" value="RING/U-box"/>
    <property type="match status" value="1"/>
</dbReference>
<evidence type="ECO:0000256" key="3">
    <source>
        <dbReference type="ARBA" id="ARBA00022679"/>
    </source>
</evidence>
<evidence type="ECO:0000256" key="11">
    <source>
        <dbReference type="ARBA" id="ARBA00023242"/>
    </source>
</evidence>
<dbReference type="GO" id="GO:0008270">
    <property type="term" value="F:zinc ion binding"/>
    <property type="evidence" value="ECO:0007669"/>
    <property type="project" value="UniProtKB-KW"/>
</dbReference>
<dbReference type="Pfam" id="PF02135">
    <property type="entry name" value="zf-TAZ"/>
    <property type="match status" value="1"/>
</dbReference>
<keyword evidence="8" id="KW-0805">Transcription regulation</keyword>
<proteinExistence type="predicted"/>
<comment type="catalytic activity">
    <reaction evidence="12">
        <text>L-lysyl-[protein] + acetyl-CoA = N(6)-acetyl-L-lysyl-[protein] + CoA + H(+)</text>
        <dbReference type="Rhea" id="RHEA:45948"/>
        <dbReference type="Rhea" id="RHEA-COMP:9752"/>
        <dbReference type="Rhea" id="RHEA-COMP:10731"/>
        <dbReference type="ChEBI" id="CHEBI:15378"/>
        <dbReference type="ChEBI" id="CHEBI:29969"/>
        <dbReference type="ChEBI" id="CHEBI:57287"/>
        <dbReference type="ChEBI" id="CHEBI:57288"/>
        <dbReference type="ChEBI" id="CHEBI:61930"/>
        <dbReference type="EC" id="2.3.1.48"/>
    </reaction>
</comment>
<dbReference type="InterPro" id="IPR000433">
    <property type="entry name" value="Znf_ZZ"/>
</dbReference>
<evidence type="ECO:0000256" key="14">
    <source>
        <dbReference type="SAM" id="MobiDB-lite"/>
    </source>
</evidence>
<dbReference type="SMART" id="SM01250">
    <property type="entry name" value="KAT11"/>
    <property type="match status" value="1"/>
</dbReference>
<dbReference type="Pfam" id="PF00569">
    <property type="entry name" value="ZZ"/>
    <property type="match status" value="1"/>
</dbReference>
<evidence type="ECO:0000259" key="15">
    <source>
        <dbReference type="PROSITE" id="PS50134"/>
    </source>
</evidence>
<feature type="domain" description="CBP/p300-type HAT" evidence="16">
    <location>
        <begin position="1"/>
        <end position="251"/>
    </location>
</feature>